<evidence type="ECO:0000256" key="8">
    <source>
        <dbReference type="SAM" id="MobiDB-lite"/>
    </source>
</evidence>
<evidence type="ECO:0000256" key="4">
    <source>
        <dbReference type="ARBA" id="ARBA00022741"/>
    </source>
</evidence>
<feature type="region of interest" description="Disordered" evidence="8">
    <location>
        <begin position="102"/>
        <end position="129"/>
    </location>
</feature>
<dbReference type="Gramene" id="PSR96140">
    <property type="protein sequence ID" value="PSR96140"/>
    <property type="gene ID" value="CEY00_Acc22275"/>
</dbReference>
<dbReference type="OMA" id="YELSHHF"/>
<dbReference type="InterPro" id="IPR008271">
    <property type="entry name" value="Ser/Thr_kinase_AS"/>
</dbReference>
<comment type="caution">
    <text evidence="10">The sequence shown here is derived from an EMBL/GenBank/DDBJ whole genome shotgun (WGS) entry which is preliminary data.</text>
</comment>
<dbReference type="FunCoup" id="A0A2R6PTS8">
    <property type="interactions" value="4522"/>
</dbReference>
<proteinExistence type="inferred from homology"/>
<dbReference type="CDD" id="cd14016">
    <property type="entry name" value="STKc_CK1"/>
    <property type="match status" value="1"/>
</dbReference>
<dbReference type="InParanoid" id="A0A2R6PTS8"/>
<dbReference type="InterPro" id="IPR000719">
    <property type="entry name" value="Prot_kinase_dom"/>
</dbReference>
<feature type="region of interest" description="Disordered" evidence="8">
    <location>
        <begin position="1"/>
        <end position="51"/>
    </location>
</feature>
<keyword evidence="3" id="KW-0808">Transferase</keyword>
<dbReference type="OrthoDB" id="1932208at2759"/>
<evidence type="ECO:0000259" key="9">
    <source>
        <dbReference type="PROSITE" id="PS50011"/>
    </source>
</evidence>
<evidence type="ECO:0000256" key="2">
    <source>
        <dbReference type="ARBA" id="ARBA00012513"/>
    </source>
</evidence>
<reference evidence="10 11" key="1">
    <citation type="submission" date="2017-07" db="EMBL/GenBank/DDBJ databases">
        <title>An improved, manually edited Actinidia chinensis var. chinensis (kiwifruit) genome highlights the challenges associated with draft genomes and gene prediction in plants.</title>
        <authorList>
            <person name="Pilkington S."/>
            <person name="Crowhurst R."/>
            <person name="Hilario E."/>
            <person name="Nardozza S."/>
            <person name="Fraser L."/>
            <person name="Peng Y."/>
            <person name="Gunaseelan K."/>
            <person name="Simpson R."/>
            <person name="Tahir J."/>
            <person name="Deroles S."/>
            <person name="Templeton K."/>
            <person name="Luo Z."/>
            <person name="Davy M."/>
            <person name="Cheng C."/>
            <person name="Mcneilage M."/>
            <person name="Scaglione D."/>
            <person name="Liu Y."/>
            <person name="Zhang Q."/>
            <person name="Datson P."/>
            <person name="De Silva N."/>
            <person name="Gardiner S."/>
            <person name="Bassett H."/>
            <person name="Chagne D."/>
            <person name="Mccallum J."/>
            <person name="Dzierzon H."/>
            <person name="Deng C."/>
            <person name="Wang Y.-Y."/>
            <person name="Barron N."/>
            <person name="Manako K."/>
            <person name="Bowen J."/>
            <person name="Foster T."/>
            <person name="Erridge Z."/>
            <person name="Tiffin H."/>
            <person name="Waite C."/>
            <person name="Davies K."/>
            <person name="Grierson E."/>
            <person name="Laing W."/>
            <person name="Kirk R."/>
            <person name="Chen X."/>
            <person name="Wood M."/>
            <person name="Montefiori M."/>
            <person name="Brummell D."/>
            <person name="Schwinn K."/>
            <person name="Catanach A."/>
            <person name="Fullerton C."/>
            <person name="Li D."/>
            <person name="Meiyalaghan S."/>
            <person name="Nieuwenhuizen N."/>
            <person name="Read N."/>
            <person name="Prakash R."/>
            <person name="Hunter D."/>
            <person name="Zhang H."/>
            <person name="Mckenzie M."/>
            <person name="Knabel M."/>
            <person name="Harris A."/>
            <person name="Allan A."/>
            <person name="Chen A."/>
            <person name="Janssen B."/>
            <person name="Plunkett B."/>
            <person name="Dwamena C."/>
            <person name="Voogd C."/>
            <person name="Leif D."/>
            <person name="Lafferty D."/>
            <person name="Souleyre E."/>
            <person name="Varkonyi-Gasic E."/>
            <person name="Gambi F."/>
            <person name="Hanley J."/>
            <person name="Yao J.-L."/>
            <person name="Cheung J."/>
            <person name="David K."/>
            <person name="Warren B."/>
            <person name="Marsh K."/>
            <person name="Snowden K."/>
            <person name="Lin-Wang K."/>
            <person name="Brian L."/>
            <person name="Martinez-Sanchez M."/>
            <person name="Wang M."/>
            <person name="Ileperuma N."/>
            <person name="Macnee N."/>
            <person name="Campin R."/>
            <person name="Mcatee P."/>
            <person name="Drummond R."/>
            <person name="Espley R."/>
            <person name="Ireland H."/>
            <person name="Wu R."/>
            <person name="Atkinson R."/>
            <person name="Karunairetnam S."/>
            <person name="Bulley S."/>
            <person name="Chunkath S."/>
            <person name="Hanley Z."/>
            <person name="Storey R."/>
            <person name="Thrimawithana A."/>
            <person name="Thomson S."/>
            <person name="David C."/>
            <person name="Testolin R."/>
        </authorList>
    </citation>
    <scope>NUCLEOTIDE SEQUENCE [LARGE SCALE GENOMIC DNA]</scope>
    <source>
        <strain evidence="11">cv. Red5</strain>
        <tissue evidence="10">Young leaf</tissue>
    </source>
</reference>
<keyword evidence="5 10" id="KW-0418">Kinase</keyword>
<dbReference type="Proteomes" id="UP000241394">
    <property type="component" value="Chromosome LG23"/>
</dbReference>
<keyword evidence="6 7" id="KW-0067">ATP-binding</keyword>
<dbReference type="SUPFAM" id="SSF56112">
    <property type="entry name" value="Protein kinase-like (PK-like)"/>
    <property type="match status" value="1"/>
</dbReference>
<keyword evidence="4 7" id="KW-0547">Nucleotide-binding</keyword>
<evidence type="ECO:0000256" key="3">
    <source>
        <dbReference type="ARBA" id="ARBA00022679"/>
    </source>
</evidence>
<dbReference type="PROSITE" id="PS00107">
    <property type="entry name" value="PROTEIN_KINASE_ATP"/>
    <property type="match status" value="1"/>
</dbReference>
<protein>
    <recommendedName>
        <fullName evidence="2">non-specific serine/threonine protein kinase</fullName>
        <ecNumber evidence="2">2.7.11.1</ecNumber>
    </recommendedName>
</protein>
<feature type="binding site" evidence="7">
    <location>
        <position position="175"/>
    </location>
    <ligand>
        <name>ATP</name>
        <dbReference type="ChEBI" id="CHEBI:30616"/>
    </ligand>
</feature>
<dbReference type="InterPro" id="IPR011009">
    <property type="entry name" value="Kinase-like_dom_sf"/>
</dbReference>
<evidence type="ECO:0000313" key="10">
    <source>
        <dbReference type="EMBL" id="PSR96140.1"/>
    </source>
</evidence>
<evidence type="ECO:0000256" key="7">
    <source>
        <dbReference type="PROSITE-ProRule" id="PRU10141"/>
    </source>
</evidence>
<dbReference type="GO" id="GO:0005524">
    <property type="term" value="F:ATP binding"/>
    <property type="evidence" value="ECO:0007669"/>
    <property type="project" value="UniProtKB-UniRule"/>
</dbReference>
<dbReference type="Pfam" id="PF00069">
    <property type="entry name" value="Pkinase"/>
    <property type="match status" value="1"/>
</dbReference>
<dbReference type="PROSITE" id="PS50011">
    <property type="entry name" value="PROTEIN_KINASE_DOM"/>
    <property type="match status" value="1"/>
</dbReference>
<dbReference type="Pfam" id="PF24289">
    <property type="entry name" value="DUF7477"/>
    <property type="match status" value="1"/>
</dbReference>
<organism evidence="10 11">
    <name type="scientific">Actinidia chinensis var. chinensis</name>
    <name type="common">Chinese soft-hair kiwi</name>
    <dbReference type="NCBI Taxonomy" id="1590841"/>
    <lineage>
        <taxon>Eukaryota</taxon>
        <taxon>Viridiplantae</taxon>
        <taxon>Streptophyta</taxon>
        <taxon>Embryophyta</taxon>
        <taxon>Tracheophyta</taxon>
        <taxon>Spermatophyta</taxon>
        <taxon>Magnoliopsida</taxon>
        <taxon>eudicotyledons</taxon>
        <taxon>Gunneridae</taxon>
        <taxon>Pentapetalae</taxon>
        <taxon>asterids</taxon>
        <taxon>Ericales</taxon>
        <taxon>Actinidiaceae</taxon>
        <taxon>Actinidia</taxon>
    </lineage>
</organism>
<gene>
    <name evidence="10" type="ORF">CEY00_Acc22275</name>
</gene>
<name>A0A2R6PTS8_ACTCC</name>
<keyword evidence="11" id="KW-1185">Reference proteome</keyword>
<evidence type="ECO:0000256" key="6">
    <source>
        <dbReference type="ARBA" id="ARBA00022840"/>
    </source>
</evidence>
<dbReference type="InterPro" id="IPR050235">
    <property type="entry name" value="CK1_Ser-Thr_kinase"/>
</dbReference>
<dbReference type="FunFam" id="1.10.510.10:FF:000222">
    <property type="entry name" value="casein kinase 1-like protein HD16"/>
    <property type="match status" value="1"/>
</dbReference>
<dbReference type="EMBL" id="NKQK01000023">
    <property type="protein sequence ID" value="PSR96140.1"/>
    <property type="molecule type" value="Genomic_DNA"/>
</dbReference>
<dbReference type="InterPro" id="IPR017441">
    <property type="entry name" value="Protein_kinase_ATP_BS"/>
</dbReference>
<sequence>MPELRSVARRGRAPKQQQPNQNPIEGGGAIATRTRRRRAAAEAPKNDQAVNENIVAIEAPAAAREAENRVLVEPLGVGVGVGVGGGGLGDIGGVGGREEVGEKPMDDSGGDKAHAVEDEGSTAPLPERVQVGGSPVYRIDRKLGKGGFGQVYVGRRISGGTSDRTGPGASEVALKFEHRSSKGCNYGPPYEWQVYNTLGGSHGVPRLHYKGRQGDYYVMVMDMLGPSLWDVWNNNSHTMAIEMVACIAIEAISILEKIHSRGYVHGDVKPENFLLGPPGTLDEKKLFLVDLGLATRWRDGSTGLHVEYDQRPDVFRGTVRYASVHAHLGRIGSRRDDLESLAYTLVFLLRGRLPWQGYQGENKGFLVCKKKMATSPETLCCFCPQPFRQFVEYVVNLKFDEEPNYAKYISLFDGIIGPNADSRPINTDGAQKLIQVGQKRGRLTLEDEEDEQPKKKVRIGMPATQWISVYNARRPMKQRYHYNVADVRLAQHIEKGNEDGLFISSVASSQNLWALIMDAGTGFTAQVYELSPYFLHKEWIMEQWEKNYYISAVAGATNGSSLVVMSKGTQYLQQSYKVSDSFPFKWINKKWKEGFYVTSMATSGSRWAVVMSRGSGFSEQVVELDFLYPSEGIHRRWDGGYRITATAATWDQAAFVLSVPRRKPVDETQETLRTSAFPSTHVKEKWAKNLYIASVCYGRTVS</sequence>
<evidence type="ECO:0000313" key="11">
    <source>
        <dbReference type="Proteomes" id="UP000241394"/>
    </source>
</evidence>
<accession>A0A2R6PTS8</accession>
<evidence type="ECO:0000256" key="5">
    <source>
        <dbReference type="ARBA" id="ARBA00022777"/>
    </source>
</evidence>
<evidence type="ECO:0000256" key="1">
    <source>
        <dbReference type="ARBA" id="ARBA00005926"/>
    </source>
</evidence>
<dbReference type="EC" id="2.7.11.1" evidence="2"/>
<reference evidence="11" key="2">
    <citation type="journal article" date="2018" name="BMC Genomics">
        <title>A manually annotated Actinidia chinensis var. chinensis (kiwifruit) genome highlights the challenges associated with draft genomes and gene prediction in plants.</title>
        <authorList>
            <person name="Pilkington S.M."/>
            <person name="Crowhurst R."/>
            <person name="Hilario E."/>
            <person name="Nardozza S."/>
            <person name="Fraser L."/>
            <person name="Peng Y."/>
            <person name="Gunaseelan K."/>
            <person name="Simpson R."/>
            <person name="Tahir J."/>
            <person name="Deroles S.C."/>
            <person name="Templeton K."/>
            <person name="Luo Z."/>
            <person name="Davy M."/>
            <person name="Cheng C."/>
            <person name="McNeilage M."/>
            <person name="Scaglione D."/>
            <person name="Liu Y."/>
            <person name="Zhang Q."/>
            <person name="Datson P."/>
            <person name="De Silva N."/>
            <person name="Gardiner S.E."/>
            <person name="Bassett H."/>
            <person name="Chagne D."/>
            <person name="McCallum J."/>
            <person name="Dzierzon H."/>
            <person name="Deng C."/>
            <person name="Wang Y.Y."/>
            <person name="Barron L."/>
            <person name="Manako K."/>
            <person name="Bowen J."/>
            <person name="Foster T.M."/>
            <person name="Erridge Z.A."/>
            <person name="Tiffin H."/>
            <person name="Waite C.N."/>
            <person name="Davies K.M."/>
            <person name="Grierson E.P."/>
            <person name="Laing W.A."/>
            <person name="Kirk R."/>
            <person name="Chen X."/>
            <person name="Wood M."/>
            <person name="Montefiori M."/>
            <person name="Brummell D.A."/>
            <person name="Schwinn K.E."/>
            <person name="Catanach A."/>
            <person name="Fullerton C."/>
            <person name="Li D."/>
            <person name="Meiyalaghan S."/>
            <person name="Nieuwenhuizen N."/>
            <person name="Read N."/>
            <person name="Prakash R."/>
            <person name="Hunter D."/>
            <person name="Zhang H."/>
            <person name="McKenzie M."/>
            <person name="Knabel M."/>
            <person name="Harris A."/>
            <person name="Allan A.C."/>
            <person name="Gleave A."/>
            <person name="Chen A."/>
            <person name="Janssen B.J."/>
            <person name="Plunkett B."/>
            <person name="Ampomah-Dwamena C."/>
            <person name="Voogd C."/>
            <person name="Leif D."/>
            <person name="Lafferty D."/>
            <person name="Souleyre E.J.F."/>
            <person name="Varkonyi-Gasic E."/>
            <person name="Gambi F."/>
            <person name="Hanley J."/>
            <person name="Yao J.L."/>
            <person name="Cheung J."/>
            <person name="David K.M."/>
            <person name="Warren B."/>
            <person name="Marsh K."/>
            <person name="Snowden K.C."/>
            <person name="Lin-Wang K."/>
            <person name="Brian L."/>
            <person name="Martinez-Sanchez M."/>
            <person name="Wang M."/>
            <person name="Ileperuma N."/>
            <person name="Macnee N."/>
            <person name="Campin R."/>
            <person name="McAtee P."/>
            <person name="Drummond R.S.M."/>
            <person name="Espley R.V."/>
            <person name="Ireland H.S."/>
            <person name="Wu R."/>
            <person name="Atkinson R.G."/>
            <person name="Karunairetnam S."/>
            <person name="Bulley S."/>
            <person name="Chunkath S."/>
            <person name="Hanley Z."/>
            <person name="Storey R."/>
            <person name="Thrimawithana A.H."/>
            <person name="Thomson S."/>
            <person name="David C."/>
            <person name="Testolin R."/>
            <person name="Huang H."/>
            <person name="Hellens R.P."/>
            <person name="Schaffer R.J."/>
        </authorList>
    </citation>
    <scope>NUCLEOTIDE SEQUENCE [LARGE SCALE GENOMIC DNA]</scope>
    <source>
        <strain evidence="11">cv. Red5</strain>
    </source>
</reference>
<dbReference type="InterPro" id="IPR055900">
    <property type="entry name" value="DUF7477"/>
</dbReference>
<dbReference type="SMART" id="SM00220">
    <property type="entry name" value="S_TKc"/>
    <property type="match status" value="1"/>
</dbReference>
<feature type="domain" description="Protein kinase" evidence="9">
    <location>
        <begin position="137"/>
        <end position="416"/>
    </location>
</feature>
<dbReference type="AlphaFoldDB" id="A0A2R6PTS8"/>
<dbReference type="STRING" id="1590841.A0A2R6PTS8"/>
<feature type="compositionally biased region" description="Basic and acidic residues" evidence="8">
    <location>
        <begin position="102"/>
        <end position="117"/>
    </location>
</feature>
<comment type="similarity">
    <text evidence="1">Belongs to the protein kinase superfamily. CK1 Ser/Thr protein kinase family. Casein kinase I subfamily.</text>
</comment>
<dbReference type="PANTHER" id="PTHR11909">
    <property type="entry name" value="CASEIN KINASE-RELATED"/>
    <property type="match status" value="1"/>
</dbReference>
<dbReference type="PROSITE" id="PS00108">
    <property type="entry name" value="PROTEIN_KINASE_ST"/>
    <property type="match status" value="1"/>
</dbReference>
<dbReference type="GO" id="GO:0004674">
    <property type="term" value="F:protein serine/threonine kinase activity"/>
    <property type="evidence" value="ECO:0007669"/>
    <property type="project" value="UniProtKB-EC"/>
</dbReference>
<dbReference type="Gene3D" id="1.10.510.10">
    <property type="entry name" value="Transferase(Phosphotransferase) domain 1"/>
    <property type="match status" value="1"/>
</dbReference>